<evidence type="ECO:0000256" key="3">
    <source>
        <dbReference type="RuleBase" id="RU000389"/>
    </source>
</evidence>
<evidence type="ECO:0000256" key="2">
    <source>
        <dbReference type="ARBA" id="ARBA00022481"/>
    </source>
</evidence>
<feature type="transmembrane region" description="Helical" evidence="4">
    <location>
        <begin position="16"/>
        <end position="37"/>
    </location>
</feature>
<comment type="similarity">
    <text evidence="1 3">Belongs to the N-Me-Phe pilin family.</text>
</comment>
<keyword evidence="4" id="KW-1133">Transmembrane helix</keyword>
<dbReference type="Pfam" id="PF00114">
    <property type="entry name" value="Pilin"/>
    <property type="match status" value="1"/>
</dbReference>
<dbReference type="InterPro" id="IPR045584">
    <property type="entry name" value="Pilin-like"/>
</dbReference>
<keyword evidence="4" id="KW-0812">Transmembrane</keyword>
<dbReference type="PROSITE" id="PS00409">
    <property type="entry name" value="PROKAR_NTER_METHYL"/>
    <property type="match status" value="1"/>
</dbReference>
<sequence>MKNIQMKRSNAKGFTLIELMIVVAIIGILAAVALPAYQDYTRRAKISEVILAASACRTAVSEYTQSEGSVASTSAGWGCPTTQSEYVSQVRVAATTGIITATSQNITGVTGDITLSPSSSVGSYTALTAAVPTIRSWICGGSIDANLRPASCRN</sequence>
<keyword evidence="2" id="KW-0488">Methylation</keyword>
<proteinExistence type="inferred from homology"/>
<organism evidence="5 6">
    <name type="scientific">Arenicella xantha</name>
    <dbReference type="NCBI Taxonomy" id="644221"/>
    <lineage>
        <taxon>Bacteria</taxon>
        <taxon>Pseudomonadati</taxon>
        <taxon>Pseudomonadota</taxon>
        <taxon>Gammaproteobacteria</taxon>
        <taxon>Arenicellales</taxon>
        <taxon>Arenicellaceae</taxon>
        <taxon>Arenicella</taxon>
    </lineage>
</organism>
<name>A0A395JP33_9GAMM</name>
<keyword evidence="6" id="KW-1185">Reference proteome</keyword>
<dbReference type="AlphaFoldDB" id="A0A395JP33"/>
<dbReference type="SUPFAM" id="SSF54523">
    <property type="entry name" value="Pili subunits"/>
    <property type="match status" value="1"/>
</dbReference>
<dbReference type="NCBIfam" id="TIGR02532">
    <property type="entry name" value="IV_pilin_GFxxxE"/>
    <property type="match status" value="1"/>
</dbReference>
<evidence type="ECO:0000256" key="1">
    <source>
        <dbReference type="ARBA" id="ARBA00005233"/>
    </source>
</evidence>
<keyword evidence="3" id="KW-0281">Fimbrium</keyword>
<dbReference type="Proteomes" id="UP000253083">
    <property type="component" value="Unassembled WGS sequence"/>
</dbReference>
<dbReference type="PANTHER" id="PTHR30093">
    <property type="entry name" value="GENERAL SECRETION PATHWAY PROTEIN G"/>
    <property type="match status" value="1"/>
</dbReference>
<keyword evidence="4" id="KW-0472">Membrane</keyword>
<protein>
    <submittedName>
        <fullName evidence="5">Type IV pilus assembly protein PilA</fullName>
    </submittedName>
</protein>
<evidence type="ECO:0000256" key="4">
    <source>
        <dbReference type="SAM" id="Phobius"/>
    </source>
</evidence>
<dbReference type="InParanoid" id="A0A395JP33"/>
<evidence type="ECO:0000313" key="6">
    <source>
        <dbReference type="Proteomes" id="UP000253083"/>
    </source>
</evidence>
<evidence type="ECO:0000313" key="5">
    <source>
        <dbReference type="EMBL" id="RBP53093.1"/>
    </source>
</evidence>
<dbReference type="FunCoup" id="A0A395JP33">
    <property type="interactions" value="30"/>
</dbReference>
<dbReference type="Pfam" id="PF07963">
    <property type="entry name" value="N_methyl"/>
    <property type="match status" value="1"/>
</dbReference>
<dbReference type="PANTHER" id="PTHR30093:SF34">
    <property type="entry name" value="PREPILIN PEPTIDASE-DEPENDENT PROTEIN D"/>
    <property type="match status" value="1"/>
</dbReference>
<dbReference type="InterPro" id="IPR012902">
    <property type="entry name" value="N_methyl_site"/>
</dbReference>
<dbReference type="GO" id="GO:0009289">
    <property type="term" value="C:pilus"/>
    <property type="evidence" value="ECO:0007669"/>
    <property type="project" value="InterPro"/>
</dbReference>
<dbReference type="InterPro" id="IPR001082">
    <property type="entry name" value="Pilin"/>
</dbReference>
<gene>
    <name evidence="5" type="ORF">DFR28_101478</name>
</gene>
<dbReference type="EMBL" id="QNRT01000001">
    <property type="protein sequence ID" value="RBP53093.1"/>
    <property type="molecule type" value="Genomic_DNA"/>
</dbReference>
<dbReference type="GO" id="GO:0007155">
    <property type="term" value="P:cell adhesion"/>
    <property type="evidence" value="ECO:0007669"/>
    <property type="project" value="InterPro"/>
</dbReference>
<comment type="caution">
    <text evidence="5">The sequence shown here is derived from an EMBL/GenBank/DDBJ whole genome shotgun (WGS) entry which is preliminary data.</text>
</comment>
<accession>A0A395JP33</accession>
<dbReference type="Gene3D" id="3.30.700.10">
    <property type="entry name" value="Glycoprotein, Type 4 Pilin"/>
    <property type="match status" value="1"/>
</dbReference>
<reference evidence="5 6" key="1">
    <citation type="submission" date="2018-06" db="EMBL/GenBank/DDBJ databases">
        <title>Genomic Encyclopedia of Type Strains, Phase IV (KMG-IV): sequencing the most valuable type-strain genomes for metagenomic binning, comparative biology and taxonomic classification.</title>
        <authorList>
            <person name="Goeker M."/>
        </authorList>
    </citation>
    <scope>NUCLEOTIDE SEQUENCE [LARGE SCALE GENOMIC DNA]</scope>
    <source>
        <strain evidence="5 6">DSM 24032</strain>
    </source>
</reference>